<evidence type="ECO:0000256" key="1">
    <source>
        <dbReference type="ARBA" id="ARBA00001913"/>
    </source>
</evidence>
<dbReference type="CDD" id="cd07477">
    <property type="entry name" value="Peptidases_S8_Subtilisin_subset"/>
    <property type="match status" value="1"/>
</dbReference>
<dbReference type="Gene3D" id="3.30.70.80">
    <property type="entry name" value="Peptidase S8 propeptide/proteinase inhibitor I9"/>
    <property type="match status" value="1"/>
</dbReference>
<dbReference type="InterPro" id="IPR034202">
    <property type="entry name" value="Subtilisin_Carlsberg-like"/>
</dbReference>
<comment type="cofactor">
    <cofactor evidence="1">
        <name>Ca(2+)</name>
        <dbReference type="ChEBI" id="CHEBI:29108"/>
    </cofactor>
</comment>
<evidence type="ECO:0000256" key="3">
    <source>
        <dbReference type="ARBA" id="ARBA00011073"/>
    </source>
</evidence>
<evidence type="ECO:0000259" key="12">
    <source>
        <dbReference type="Pfam" id="PF00082"/>
    </source>
</evidence>
<dbReference type="Proteomes" id="UP001230005">
    <property type="component" value="Unassembled WGS sequence"/>
</dbReference>
<feature type="active site" description="Charge relay system" evidence="10">
    <location>
        <position position="336"/>
    </location>
</feature>
<evidence type="ECO:0000313" key="13">
    <source>
        <dbReference type="EMBL" id="MDQ0254449.1"/>
    </source>
</evidence>
<dbReference type="PANTHER" id="PTHR43806">
    <property type="entry name" value="PEPTIDASE S8"/>
    <property type="match status" value="1"/>
</dbReference>
<keyword evidence="8 10" id="KW-0720">Serine protease</keyword>
<dbReference type="InterPro" id="IPR023828">
    <property type="entry name" value="Peptidase_S8_Ser-AS"/>
</dbReference>
<evidence type="ECO:0000256" key="11">
    <source>
        <dbReference type="RuleBase" id="RU003355"/>
    </source>
</evidence>
<proteinExistence type="inferred from homology"/>
<evidence type="ECO:0000256" key="4">
    <source>
        <dbReference type="ARBA" id="ARBA00022525"/>
    </source>
</evidence>
<feature type="active site" description="Charge relay system" evidence="10">
    <location>
        <position position="182"/>
    </location>
</feature>
<comment type="caution">
    <text evidence="13">The sequence shown here is derived from an EMBL/GenBank/DDBJ whole genome shotgun (WGS) entry which is preliminary data.</text>
</comment>
<dbReference type="InterPro" id="IPR000209">
    <property type="entry name" value="Peptidase_S8/S53_dom"/>
</dbReference>
<dbReference type="InterPro" id="IPR022398">
    <property type="entry name" value="Peptidase_S8_His-AS"/>
</dbReference>
<name>A0ABT9ZTC8_9BACI</name>
<dbReference type="Gene3D" id="3.40.50.200">
    <property type="entry name" value="Peptidase S8/S53 domain"/>
    <property type="match status" value="1"/>
</dbReference>
<keyword evidence="6" id="KW-0479">Metal-binding</keyword>
<comment type="subcellular location">
    <subcellularLocation>
        <location evidence="2">Secreted</location>
    </subcellularLocation>
</comment>
<dbReference type="EMBL" id="JAUSUG010000006">
    <property type="protein sequence ID" value="MDQ0254449.1"/>
    <property type="molecule type" value="Genomic_DNA"/>
</dbReference>
<keyword evidence="14" id="KW-1185">Reference proteome</keyword>
<evidence type="ECO:0000256" key="9">
    <source>
        <dbReference type="ARBA" id="ARBA00022837"/>
    </source>
</evidence>
<dbReference type="PROSITE" id="PS00136">
    <property type="entry name" value="SUBTILASE_ASP"/>
    <property type="match status" value="1"/>
</dbReference>
<keyword evidence="4" id="KW-0964">Secreted</keyword>
<feature type="active site" description="Charge relay system" evidence="10">
    <location>
        <position position="152"/>
    </location>
</feature>
<dbReference type="InterPro" id="IPR036852">
    <property type="entry name" value="Peptidase_S8/S53_dom_sf"/>
</dbReference>
<evidence type="ECO:0000256" key="2">
    <source>
        <dbReference type="ARBA" id="ARBA00004613"/>
    </source>
</evidence>
<organism evidence="13 14">
    <name type="scientific">Evansella vedderi</name>
    <dbReference type="NCBI Taxonomy" id="38282"/>
    <lineage>
        <taxon>Bacteria</taxon>
        <taxon>Bacillati</taxon>
        <taxon>Bacillota</taxon>
        <taxon>Bacilli</taxon>
        <taxon>Bacillales</taxon>
        <taxon>Bacillaceae</taxon>
        <taxon>Evansella</taxon>
    </lineage>
</organism>
<evidence type="ECO:0000256" key="10">
    <source>
        <dbReference type="PROSITE-ProRule" id="PRU01240"/>
    </source>
</evidence>
<dbReference type="PROSITE" id="PS51892">
    <property type="entry name" value="SUBTILASE"/>
    <property type="match status" value="1"/>
</dbReference>
<protein>
    <submittedName>
        <fullName evidence="13">Cell wall-binding protein</fullName>
    </submittedName>
</protein>
<dbReference type="PROSITE" id="PS00138">
    <property type="entry name" value="SUBTILASE_SER"/>
    <property type="match status" value="1"/>
</dbReference>
<dbReference type="InterPro" id="IPR023827">
    <property type="entry name" value="Peptidase_S8_Asp-AS"/>
</dbReference>
<evidence type="ECO:0000256" key="7">
    <source>
        <dbReference type="ARBA" id="ARBA00022801"/>
    </source>
</evidence>
<dbReference type="Pfam" id="PF00082">
    <property type="entry name" value="Peptidase_S8"/>
    <property type="match status" value="1"/>
</dbReference>
<keyword evidence="7 10" id="KW-0378">Hydrolase</keyword>
<dbReference type="PANTHER" id="PTHR43806:SF11">
    <property type="entry name" value="CEREVISIN-RELATED"/>
    <property type="match status" value="1"/>
</dbReference>
<dbReference type="InterPro" id="IPR050131">
    <property type="entry name" value="Peptidase_S8_subtilisin-like"/>
</dbReference>
<gene>
    <name evidence="13" type="ORF">J2S74_001828</name>
</gene>
<accession>A0ABT9ZTC8</accession>
<dbReference type="PRINTS" id="PR00723">
    <property type="entry name" value="SUBTILISIN"/>
</dbReference>
<dbReference type="InterPro" id="IPR037045">
    <property type="entry name" value="S8pro/Inhibitor_I9_sf"/>
</dbReference>
<feature type="domain" description="Peptidase S8/S53" evidence="12">
    <location>
        <begin position="143"/>
        <end position="384"/>
    </location>
</feature>
<keyword evidence="5 10" id="KW-0645">Protease</keyword>
<dbReference type="SUPFAM" id="SSF52743">
    <property type="entry name" value="Subtilisin-like"/>
    <property type="match status" value="1"/>
</dbReference>
<evidence type="ECO:0000256" key="8">
    <source>
        <dbReference type="ARBA" id="ARBA00022825"/>
    </source>
</evidence>
<evidence type="ECO:0000313" key="14">
    <source>
        <dbReference type="Proteomes" id="UP001230005"/>
    </source>
</evidence>
<dbReference type="InterPro" id="IPR007253">
    <property type="entry name" value="Cell_wall-bd_2"/>
</dbReference>
<dbReference type="RefSeq" id="WP_307324435.1">
    <property type="nucleotide sequence ID" value="NZ_JAUSUG010000006.1"/>
</dbReference>
<keyword evidence="9" id="KW-0106">Calcium</keyword>
<dbReference type="Gene3D" id="3.40.50.12090">
    <property type="match status" value="2"/>
</dbReference>
<dbReference type="Pfam" id="PF04122">
    <property type="entry name" value="CW_binding_2"/>
    <property type="match status" value="3"/>
</dbReference>
<dbReference type="PROSITE" id="PS00137">
    <property type="entry name" value="SUBTILASE_HIS"/>
    <property type="match status" value="1"/>
</dbReference>
<reference evidence="13 14" key="1">
    <citation type="submission" date="2023-07" db="EMBL/GenBank/DDBJ databases">
        <title>Genomic Encyclopedia of Type Strains, Phase IV (KMG-IV): sequencing the most valuable type-strain genomes for metagenomic binning, comparative biology and taxonomic classification.</title>
        <authorList>
            <person name="Goeker M."/>
        </authorList>
    </citation>
    <scope>NUCLEOTIDE SEQUENCE [LARGE SCALE GENOMIC DNA]</scope>
    <source>
        <strain evidence="13 14">DSM 9768</strain>
    </source>
</reference>
<evidence type="ECO:0000256" key="6">
    <source>
        <dbReference type="ARBA" id="ARBA00022723"/>
    </source>
</evidence>
<dbReference type="InterPro" id="IPR015500">
    <property type="entry name" value="Peptidase_S8_subtilisin-rel"/>
</dbReference>
<comment type="similarity">
    <text evidence="3 10 11">Belongs to the peptidase S8 family.</text>
</comment>
<sequence>MRRDKMHPRFIGFMIFITVFLSLPPFSFAEKSSPLKEVIVIYENELGKEFIHLHAEEILHRFQAISAASITIEEDKLDYLVNNENIVAVEDNSPVQLSNVTYHFSPSVNIGFTNTGSLPEPIETQWNLEVVNPTAAWEEGYIGKDIKVAIIDTGISAHPHLTVAGGVSTLSYTDSWKDDNGHGTHVAGTVGANEIFGVAPGTSLYAVKALDQDGTGTLSSILTAIDWSIANNMNIINLSFGTETESYVLKEILDHAYELGILIVAAAGNSGKEDGSGNNVYYPAKFDSVIAVSAIDQELKRASFSSTGDEVEFTAPGVDILSTYLNGELAMASGTSFAAPHVTGFLALLKEKYPTKTNGQLREVLQKYVMDLGTPGRDRLYGYGLVTYTGKEVPQLSRIGGVNLYETSALISQEGWDQSEVVILARGDRFSDALAGVPLAKKYDAPLILTRNNRLDPFTKKELERLGANKVIILGGHLAVDPTVEKSIKEQLNIEVRRVAGANLHVTAELISQEVAPKGSDVAIIVSDSRFQDALSVASFAGVEQIPILLANTSSLPIATERALKELGVKETLVIGGELAISHEVFEKLPNPKRIAGLTRYDTNIEVLNYFNPNFNKAFIATSHRFQDGLSGAALAAKDNSGVILVGDNVRDVTRAHLLSTRYHHLRVLGGELAISPSVYEEIEKIVE</sequence>
<evidence type="ECO:0000256" key="5">
    <source>
        <dbReference type="ARBA" id="ARBA00022670"/>
    </source>
</evidence>